<comment type="caution">
    <text evidence="1">The sequence shown here is derived from an EMBL/GenBank/DDBJ whole genome shotgun (WGS) entry which is preliminary data.</text>
</comment>
<dbReference type="AlphaFoldDB" id="A0A3S3SPE6"/>
<proteinExistence type="predicted"/>
<dbReference type="Proteomes" id="UP000287853">
    <property type="component" value="Unassembled WGS sequence"/>
</dbReference>
<sequence>MPWEFGRFASSNRAKRGDGKPETFDFLGFTHICAKTRKKNRFTVRRKTIAKRLRAKIKAVRKEIKRCMHTPVPSQGKWLRSVFIGHQNYYAVPGNRKSVDTFRTEVIRSWFRALRRRSQKGCNLTWERIKRLVRTWLPTARIKHPYPNQRLRVS</sequence>
<keyword evidence="2" id="KW-1185">Reference proteome</keyword>
<evidence type="ECO:0000313" key="1">
    <source>
        <dbReference type="EMBL" id="RWX47172.1"/>
    </source>
</evidence>
<dbReference type="EMBL" id="MTKO01000041">
    <property type="protein sequence ID" value="RWX47172.1"/>
    <property type="molecule type" value="Genomic_DNA"/>
</dbReference>
<evidence type="ECO:0000313" key="2">
    <source>
        <dbReference type="Proteomes" id="UP000287853"/>
    </source>
</evidence>
<gene>
    <name evidence="1" type="ORF">H206_09791</name>
</gene>
<protein>
    <recommendedName>
        <fullName evidence="3">Group II intron, maturase-specific domain</fullName>
    </recommendedName>
</protein>
<name>A0A3S3SPE6_9BACT</name>
<reference evidence="1 2" key="1">
    <citation type="submission" date="2017-01" db="EMBL/GenBank/DDBJ databases">
        <title>The cable genome- insights into the physiology and evolution of filamentous bacteria capable of sulfide oxidation via long distance electron transfer.</title>
        <authorList>
            <person name="Schreiber L."/>
            <person name="Bjerg J.T."/>
            <person name="Boggild A."/>
            <person name="Van De Vossenberg J."/>
            <person name="Meysman F."/>
            <person name="Nielsen L.P."/>
            <person name="Schramm A."/>
            <person name="Kjeldsen K.U."/>
        </authorList>
    </citation>
    <scope>NUCLEOTIDE SEQUENCE [LARGE SCALE GENOMIC DNA]</scope>
    <source>
        <strain evidence="1">MCF</strain>
    </source>
</reference>
<evidence type="ECO:0008006" key="3">
    <source>
        <dbReference type="Google" id="ProtNLM"/>
    </source>
</evidence>
<organism evidence="1 2">
    <name type="scientific">Candidatus Electrothrix aarhusensis</name>
    <dbReference type="NCBI Taxonomy" id="1859131"/>
    <lineage>
        <taxon>Bacteria</taxon>
        <taxon>Pseudomonadati</taxon>
        <taxon>Thermodesulfobacteriota</taxon>
        <taxon>Desulfobulbia</taxon>
        <taxon>Desulfobulbales</taxon>
        <taxon>Desulfobulbaceae</taxon>
        <taxon>Candidatus Electrothrix</taxon>
    </lineage>
</organism>
<accession>A0A3S3SPE6</accession>